<dbReference type="AlphaFoldDB" id="A0A7Z0J9F7"/>
<proteinExistence type="predicted"/>
<evidence type="ECO:0000313" key="2">
    <source>
        <dbReference type="EMBL" id="NYJ33976.1"/>
    </source>
</evidence>
<evidence type="ECO:0008006" key="4">
    <source>
        <dbReference type="Google" id="ProtNLM"/>
    </source>
</evidence>
<feature type="chain" id="PRO_5039666024" description="Lipoprotein" evidence="1">
    <location>
        <begin position="26"/>
        <end position="155"/>
    </location>
</feature>
<evidence type="ECO:0000256" key="1">
    <source>
        <dbReference type="SAM" id="SignalP"/>
    </source>
</evidence>
<dbReference type="RefSeq" id="WP_179822411.1">
    <property type="nucleotide sequence ID" value="NZ_JACCFS010000001.1"/>
</dbReference>
<dbReference type="PROSITE" id="PS51257">
    <property type="entry name" value="PROKAR_LIPOPROTEIN"/>
    <property type="match status" value="1"/>
</dbReference>
<keyword evidence="1" id="KW-0732">Signal</keyword>
<dbReference type="EMBL" id="JACCFS010000001">
    <property type="protein sequence ID" value="NYJ33976.1"/>
    <property type="molecule type" value="Genomic_DNA"/>
</dbReference>
<organism evidence="2 3">
    <name type="scientific">Nocardiopsis aegyptia</name>
    <dbReference type="NCBI Taxonomy" id="220378"/>
    <lineage>
        <taxon>Bacteria</taxon>
        <taxon>Bacillati</taxon>
        <taxon>Actinomycetota</taxon>
        <taxon>Actinomycetes</taxon>
        <taxon>Streptosporangiales</taxon>
        <taxon>Nocardiopsidaceae</taxon>
        <taxon>Nocardiopsis</taxon>
    </lineage>
</organism>
<name>A0A7Z0J9F7_9ACTN</name>
<reference evidence="2 3" key="1">
    <citation type="submission" date="2020-07" db="EMBL/GenBank/DDBJ databases">
        <title>Sequencing the genomes of 1000 actinobacteria strains.</title>
        <authorList>
            <person name="Klenk H.-P."/>
        </authorList>
    </citation>
    <scope>NUCLEOTIDE SEQUENCE [LARGE SCALE GENOMIC DNA]</scope>
    <source>
        <strain evidence="2 3">DSM 44442</strain>
    </source>
</reference>
<dbReference type="Proteomes" id="UP000572051">
    <property type="component" value="Unassembled WGS sequence"/>
</dbReference>
<comment type="caution">
    <text evidence="2">The sequence shown here is derived from an EMBL/GenBank/DDBJ whole genome shotgun (WGS) entry which is preliminary data.</text>
</comment>
<evidence type="ECO:0000313" key="3">
    <source>
        <dbReference type="Proteomes" id="UP000572051"/>
    </source>
</evidence>
<keyword evidence="3" id="KW-1185">Reference proteome</keyword>
<protein>
    <recommendedName>
        <fullName evidence="4">Lipoprotein</fullName>
    </recommendedName>
</protein>
<sequence length="155" mass="16051">MAVRPRRLRWTWTAAAVTAALLASAGCTAPALTEAAYRHDAHQTSVGLLSAVGTGLFVADLAEAGRAPAVYLDVTATHAEERARSTAESFASRHPPSRASDPLRAQLVPLATDAVEGLAALRIAVRRGDTAAVRDAERDLRAAADGLGSVRGGTT</sequence>
<feature type="signal peptide" evidence="1">
    <location>
        <begin position="1"/>
        <end position="25"/>
    </location>
</feature>
<accession>A0A7Z0J9F7</accession>
<gene>
    <name evidence="2" type="ORF">HNR10_001857</name>
</gene>